<dbReference type="AlphaFoldDB" id="A0A0R3RIU3"/>
<name>A0A0R3RIU3_9BILA</name>
<evidence type="ECO:0000313" key="2">
    <source>
        <dbReference type="WBParaSite" id="EEL_0000140101-mRNA-1"/>
    </source>
</evidence>
<reference evidence="2" key="1">
    <citation type="submission" date="2017-02" db="UniProtKB">
        <authorList>
            <consortium name="WormBaseParasite"/>
        </authorList>
    </citation>
    <scope>IDENTIFICATION</scope>
</reference>
<dbReference type="Proteomes" id="UP000050640">
    <property type="component" value="Unplaced"/>
</dbReference>
<protein>
    <submittedName>
        <fullName evidence="2">VWFA domain-containing protein</fullName>
    </submittedName>
</protein>
<organism evidence="1 2">
    <name type="scientific">Elaeophora elaphi</name>
    <dbReference type="NCBI Taxonomy" id="1147741"/>
    <lineage>
        <taxon>Eukaryota</taxon>
        <taxon>Metazoa</taxon>
        <taxon>Ecdysozoa</taxon>
        <taxon>Nematoda</taxon>
        <taxon>Chromadorea</taxon>
        <taxon>Rhabditida</taxon>
        <taxon>Spirurina</taxon>
        <taxon>Spiruromorpha</taxon>
        <taxon>Filarioidea</taxon>
        <taxon>Onchocercidae</taxon>
        <taxon>Elaeophora</taxon>
    </lineage>
</organism>
<dbReference type="WBParaSite" id="EEL_0000140101-mRNA-1">
    <property type="protein sequence ID" value="EEL_0000140101-mRNA-1"/>
    <property type="gene ID" value="EEL_0000140101"/>
</dbReference>
<keyword evidence="1" id="KW-1185">Reference proteome</keyword>
<proteinExistence type="predicted"/>
<evidence type="ECO:0000313" key="1">
    <source>
        <dbReference type="Proteomes" id="UP000050640"/>
    </source>
</evidence>
<sequence>MFDLHNKYDLKGIMDLKFFIILTFVVDHAISYCNVLPTENMDDQKPCKVKISRSDTPCEVFSCIPVGEMIAEKVSVMSESANSVLNRRARILHYHDGKITPPYLVNAFLRISQKNFTIHQHAIDFADNHWSPHHIILFGVENPLNIMGLSKYCHVLIVNSQKDHLKMFDGLDDTDTSLTPDEIRGSPMNGVIIPWNQPPNIHLGSISIRNIELDIVRIFNEHIWLLPCLSLTYDQSRSSGLFATNLQNKNSELLGLNKSGCDALKQHVIKHKLKLAIVISSDDMVTGERAEGRALRTVQALRNVSDDALICVVAQSDIRENAKCFRIKSIGQYLDGLVLTFQGSDMHASTFVVDTRDEKTLKTKFEDWKKKLNVSNSHQAIAFHFTVVNGTEPKNSEQIFSTTFPDIPLSTLRLLGGPSTTGVNYQVRRKSHFNSGPIYIIVEFRKFGY</sequence>
<accession>A0A0R3RIU3</accession>